<proteinExistence type="predicted"/>
<dbReference type="Proteomes" id="UP001439008">
    <property type="component" value="Unassembled WGS sequence"/>
</dbReference>
<protein>
    <submittedName>
        <fullName evidence="1">Uncharacterized protein</fullName>
    </submittedName>
</protein>
<keyword evidence="2" id="KW-1185">Reference proteome</keyword>
<comment type="caution">
    <text evidence="1">The sequence shown here is derived from an EMBL/GenBank/DDBJ whole genome shotgun (WGS) entry which is preliminary data.</text>
</comment>
<accession>A0ABV2AEC6</accession>
<reference evidence="1 2" key="1">
    <citation type="journal article" date="2024" name="BMC Biol.">
        <title>Comparative genomics of Ascetosporea gives new insight into the evolutionary basis for animal parasitism in Rhizaria.</title>
        <authorList>
            <person name="Hiltunen Thoren M."/>
            <person name="Onut-Brannstrom I."/>
            <person name="Alfjorden A."/>
            <person name="Peckova H."/>
            <person name="Swords F."/>
            <person name="Hooper C."/>
            <person name="Holzer A.S."/>
            <person name="Bass D."/>
            <person name="Burki F."/>
        </authorList>
    </citation>
    <scope>NUCLEOTIDE SEQUENCE [LARGE SCALE GENOMIC DNA]</scope>
    <source>
        <strain evidence="1">20-A016</strain>
    </source>
</reference>
<evidence type="ECO:0000313" key="1">
    <source>
        <dbReference type="EMBL" id="MES1918055.1"/>
    </source>
</evidence>
<gene>
    <name evidence="1" type="ORF">MHBO_000080</name>
</gene>
<evidence type="ECO:0000313" key="2">
    <source>
        <dbReference type="Proteomes" id="UP001439008"/>
    </source>
</evidence>
<organism evidence="1 2">
    <name type="scientific">Bonamia ostreae</name>
    <dbReference type="NCBI Taxonomy" id="126728"/>
    <lineage>
        <taxon>Eukaryota</taxon>
        <taxon>Sar</taxon>
        <taxon>Rhizaria</taxon>
        <taxon>Endomyxa</taxon>
        <taxon>Ascetosporea</taxon>
        <taxon>Haplosporida</taxon>
        <taxon>Bonamia</taxon>
    </lineage>
</organism>
<sequence length="60" mass="6931">MYSSSIKSGSSTVAWSAGQKWNLWHWMTLPWLLQMLARSSTIYSKQNKPLRFSLNKGKDP</sequence>
<dbReference type="EMBL" id="JBDODL010000010">
    <property type="protein sequence ID" value="MES1918055.1"/>
    <property type="molecule type" value="Genomic_DNA"/>
</dbReference>
<name>A0ABV2AEC6_9EUKA</name>